<dbReference type="InterPro" id="IPR010766">
    <property type="entry name" value="DRTGG"/>
</dbReference>
<dbReference type="SUPFAM" id="SSF75138">
    <property type="entry name" value="HprK N-terminal domain-like"/>
    <property type="match status" value="1"/>
</dbReference>
<sequence length="244" mass="27649">PPDESMNIIETEHDIDTICPVSITPNYYIDNIDIEQRTEYTEKIKKAYEKIKQDCDMVIIEGTPNFRYYCRVGLDDVTIAKELGIDGIYFILDVSTDNFVDTLLFTKKYLDFREMKINGLIMNQIDFDYVERVKELQKKHIEKYDIPLVGIIQKDPSLSEPTVLEIMEGIGAELINNPPDESMNKNVKSILVGAMDVTSAMKYVRQSVSAACITGGDRSELILATLESNVSVIILTGYIQPDIS</sequence>
<dbReference type="Pfam" id="PF07085">
    <property type="entry name" value="DRTGG"/>
    <property type="match status" value="1"/>
</dbReference>
<dbReference type="PANTHER" id="PTHR43356">
    <property type="entry name" value="PHOSPHATE ACETYLTRANSFERASE"/>
    <property type="match status" value="1"/>
</dbReference>
<evidence type="ECO:0000259" key="1">
    <source>
        <dbReference type="Pfam" id="PF07085"/>
    </source>
</evidence>
<dbReference type="Gene3D" id="3.40.1390.20">
    <property type="entry name" value="HprK N-terminal domain-like"/>
    <property type="match status" value="1"/>
</dbReference>
<feature type="non-terminal residue" evidence="2">
    <location>
        <position position="244"/>
    </location>
</feature>
<dbReference type="EMBL" id="BARU01038637">
    <property type="protein sequence ID" value="GAH86765.1"/>
    <property type="molecule type" value="Genomic_DNA"/>
</dbReference>
<name>X1JZB6_9ZZZZ</name>
<dbReference type="AlphaFoldDB" id="X1JZB6"/>
<dbReference type="InterPro" id="IPR050500">
    <property type="entry name" value="Phos_Acetyltrans/Butyryltrans"/>
</dbReference>
<dbReference type="InterPro" id="IPR028979">
    <property type="entry name" value="Ser_kin/Pase_Hpr-like_N_sf"/>
</dbReference>
<dbReference type="SUPFAM" id="SSF52540">
    <property type="entry name" value="P-loop containing nucleoside triphosphate hydrolases"/>
    <property type="match status" value="1"/>
</dbReference>
<feature type="non-terminal residue" evidence="2">
    <location>
        <position position="1"/>
    </location>
</feature>
<evidence type="ECO:0000313" key="2">
    <source>
        <dbReference type="EMBL" id="GAH86765.1"/>
    </source>
</evidence>
<comment type="caution">
    <text evidence="2">The sequence shown here is derived from an EMBL/GenBank/DDBJ whole genome shotgun (WGS) entry which is preliminary data.</text>
</comment>
<proteinExistence type="predicted"/>
<feature type="domain" description="DRTGG" evidence="1">
    <location>
        <begin position="165"/>
        <end position="242"/>
    </location>
</feature>
<dbReference type="PANTHER" id="PTHR43356:SF2">
    <property type="entry name" value="PHOSPHATE ACETYLTRANSFERASE"/>
    <property type="match status" value="1"/>
</dbReference>
<gene>
    <name evidence="2" type="ORF">S03H2_60012</name>
</gene>
<dbReference type="InterPro" id="IPR027417">
    <property type="entry name" value="P-loop_NTPase"/>
</dbReference>
<organism evidence="2">
    <name type="scientific">marine sediment metagenome</name>
    <dbReference type="NCBI Taxonomy" id="412755"/>
    <lineage>
        <taxon>unclassified sequences</taxon>
        <taxon>metagenomes</taxon>
        <taxon>ecological metagenomes</taxon>
    </lineage>
</organism>
<protein>
    <recommendedName>
        <fullName evidence="1">DRTGG domain-containing protein</fullName>
    </recommendedName>
</protein>
<reference evidence="2" key="1">
    <citation type="journal article" date="2014" name="Front. Microbiol.">
        <title>High frequency of phylogenetically diverse reductive dehalogenase-homologous genes in deep subseafloor sedimentary metagenomes.</title>
        <authorList>
            <person name="Kawai M."/>
            <person name="Futagami T."/>
            <person name="Toyoda A."/>
            <person name="Takaki Y."/>
            <person name="Nishi S."/>
            <person name="Hori S."/>
            <person name="Arai W."/>
            <person name="Tsubouchi T."/>
            <person name="Morono Y."/>
            <person name="Uchiyama I."/>
            <person name="Ito T."/>
            <person name="Fujiyama A."/>
            <person name="Inagaki F."/>
            <person name="Takami H."/>
        </authorList>
    </citation>
    <scope>NUCLEOTIDE SEQUENCE</scope>
    <source>
        <strain evidence="2">Expedition CK06-06</strain>
    </source>
</reference>
<dbReference type="Pfam" id="PF13500">
    <property type="entry name" value="AAA_26"/>
    <property type="match status" value="1"/>
</dbReference>
<accession>X1JZB6</accession>